<gene>
    <name evidence="1" type="ORF">MEPE_03799</name>
</gene>
<protein>
    <submittedName>
        <fullName evidence="1">Uncharacterized protein</fullName>
    </submittedName>
</protein>
<evidence type="ECO:0000313" key="2">
    <source>
        <dbReference type="Proteomes" id="UP001294444"/>
    </source>
</evidence>
<organism evidence="1 2">
    <name type="scientific">Melanopsichium pennsylvanicum</name>
    <dbReference type="NCBI Taxonomy" id="63383"/>
    <lineage>
        <taxon>Eukaryota</taxon>
        <taxon>Fungi</taxon>
        <taxon>Dikarya</taxon>
        <taxon>Basidiomycota</taxon>
        <taxon>Ustilaginomycotina</taxon>
        <taxon>Ustilaginomycetes</taxon>
        <taxon>Ustilaginales</taxon>
        <taxon>Ustilaginaceae</taxon>
        <taxon>Melanopsichium</taxon>
    </lineage>
</organism>
<accession>A0AAJ4XMR1</accession>
<dbReference type="EMBL" id="OAPG01000008">
    <property type="protein sequence ID" value="SNX85090.1"/>
    <property type="molecule type" value="Genomic_DNA"/>
</dbReference>
<name>A0AAJ4XMR1_9BASI</name>
<keyword evidence="2" id="KW-1185">Reference proteome</keyword>
<sequence length="81" mass="9121">MQSPWIAPYRERVAIKRLYFSIVSNPSARLYVELGELIEENRHTKKNKTMQKVISRGPAPVQFAAVGGFDAGAWDLLNCGK</sequence>
<evidence type="ECO:0000313" key="1">
    <source>
        <dbReference type="EMBL" id="SNX85090.1"/>
    </source>
</evidence>
<reference evidence="1" key="1">
    <citation type="submission" date="2023-10" db="EMBL/GenBank/DDBJ databases">
        <authorList>
            <person name="Guldener U."/>
        </authorList>
    </citation>
    <scope>NUCLEOTIDE SEQUENCE</scope>
    <source>
        <strain evidence="1">Mp4</strain>
    </source>
</reference>
<proteinExistence type="predicted"/>
<dbReference type="Proteomes" id="UP001294444">
    <property type="component" value="Unassembled WGS sequence"/>
</dbReference>
<dbReference type="AlphaFoldDB" id="A0AAJ4XMR1"/>
<comment type="caution">
    <text evidence="1">The sequence shown here is derived from an EMBL/GenBank/DDBJ whole genome shotgun (WGS) entry which is preliminary data.</text>
</comment>